<dbReference type="SMART" id="SM00740">
    <property type="entry name" value="PASTA"/>
    <property type="match status" value="3"/>
</dbReference>
<dbReference type="Gene3D" id="3.30.10.20">
    <property type="match status" value="3"/>
</dbReference>
<protein>
    <submittedName>
        <fullName evidence="3">PASTA domain-containing protein</fullName>
    </submittedName>
</protein>
<evidence type="ECO:0000313" key="4">
    <source>
        <dbReference type="Proteomes" id="UP000605201"/>
    </source>
</evidence>
<feature type="transmembrane region" description="Helical" evidence="1">
    <location>
        <begin position="9"/>
        <end position="31"/>
    </location>
</feature>
<feature type="domain" description="PASTA" evidence="2">
    <location>
        <begin position="101"/>
        <end position="168"/>
    </location>
</feature>
<dbReference type="EMBL" id="JACNIG010000049">
    <property type="protein sequence ID" value="MBC8430509.1"/>
    <property type="molecule type" value="Genomic_DNA"/>
</dbReference>
<proteinExistence type="predicted"/>
<dbReference type="SUPFAM" id="SSF54184">
    <property type="entry name" value="Penicillin-binding protein 2x (pbp-2x), c-terminal domain"/>
    <property type="match status" value="1"/>
</dbReference>
<evidence type="ECO:0000256" key="1">
    <source>
        <dbReference type="SAM" id="Phobius"/>
    </source>
</evidence>
<organism evidence="3 4">
    <name type="scientific">Candidatus Desulfatibia vada</name>
    <dbReference type="NCBI Taxonomy" id="2841696"/>
    <lineage>
        <taxon>Bacteria</taxon>
        <taxon>Pseudomonadati</taxon>
        <taxon>Thermodesulfobacteriota</taxon>
        <taxon>Desulfobacteria</taxon>
        <taxon>Desulfobacterales</taxon>
        <taxon>Desulfobacterales incertae sedis</taxon>
        <taxon>Candidatus Desulfatibia</taxon>
    </lineage>
</organism>
<dbReference type="Pfam" id="PF03793">
    <property type="entry name" value="PASTA"/>
    <property type="match status" value="3"/>
</dbReference>
<keyword evidence="1" id="KW-0812">Transmembrane</keyword>
<evidence type="ECO:0000259" key="2">
    <source>
        <dbReference type="PROSITE" id="PS51178"/>
    </source>
</evidence>
<dbReference type="AlphaFoldDB" id="A0A8J6NVF5"/>
<dbReference type="InterPro" id="IPR005543">
    <property type="entry name" value="PASTA_dom"/>
</dbReference>
<sequence length="323" mass="35749">MIGRIIKIAALFISFVLVVGLSAYFALTLIIKSEDTVVVPDLVGKNVVYVLEFLTDLGLNTKVKGSDYSTDVPKNHVIFQEPEPGAEIKKGRDVRIILSKGAKTILVPNLRGLSVQQSRINLEENGLCQGEISRTYSKSIKTDGIIAQDPSAGTVITRGGCINLLVSMGMRPQAYMMPDLLGLSLDNAIPLIERSDLVLEDISSIFDEDKPQNTIVRQEPPAGHRVLAGDVITLVINKKSVEKGPTHFSGSYGVNLFRYRLKNGFLKRHIRVRLNSFGLSHDIFDDLMKPGEEVWLLVPKNVNATVMLYGDNKLIKTEVFDTW</sequence>
<dbReference type="Proteomes" id="UP000605201">
    <property type="component" value="Unassembled WGS sequence"/>
</dbReference>
<keyword evidence="1" id="KW-0472">Membrane</keyword>
<feature type="domain" description="PASTA" evidence="2">
    <location>
        <begin position="171"/>
        <end position="238"/>
    </location>
</feature>
<dbReference type="CDD" id="cd06577">
    <property type="entry name" value="PASTA_pknB"/>
    <property type="match status" value="3"/>
</dbReference>
<accession>A0A8J6NVF5</accession>
<keyword evidence="1" id="KW-1133">Transmembrane helix</keyword>
<feature type="domain" description="PASTA" evidence="2">
    <location>
        <begin position="33"/>
        <end position="100"/>
    </location>
</feature>
<dbReference type="PROSITE" id="PS51178">
    <property type="entry name" value="PASTA"/>
    <property type="match status" value="3"/>
</dbReference>
<gene>
    <name evidence="3" type="ORF">H8D96_01185</name>
</gene>
<evidence type="ECO:0000313" key="3">
    <source>
        <dbReference type="EMBL" id="MBC8430509.1"/>
    </source>
</evidence>
<name>A0A8J6NVF5_9BACT</name>
<comment type="caution">
    <text evidence="3">The sequence shown here is derived from an EMBL/GenBank/DDBJ whole genome shotgun (WGS) entry which is preliminary data.</text>
</comment>
<reference evidence="3 4" key="1">
    <citation type="submission" date="2020-08" db="EMBL/GenBank/DDBJ databases">
        <title>Bridging the membrane lipid divide: bacteria of the FCB group superphylum have the potential to synthesize archaeal ether lipids.</title>
        <authorList>
            <person name="Villanueva L."/>
            <person name="Von Meijenfeldt F.A.B."/>
            <person name="Westbye A.B."/>
            <person name="Yadav S."/>
            <person name="Hopmans E.C."/>
            <person name="Dutilh B.E."/>
            <person name="Sinninghe Damste J.S."/>
        </authorList>
    </citation>
    <scope>NUCLEOTIDE SEQUENCE [LARGE SCALE GENOMIC DNA]</scope>
    <source>
        <strain evidence="3">NIOZ-UU17</strain>
    </source>
</reference>